<sequence length="137" mass="15256">MSSLDTRVNMLAKAKTRLKYRLDKYENQDSKQLNGNPAGYYVQRNADNLIFFALARYIQSKTGDYPYLPVVRNKELDSDPWDPPTATVEYATQEGQLVIAGLDEDADLSGSDNCSDYGFEDADEGGESLNLTALTVN</sequence>
<evidence type="ECO:0000313" key="1">
    <source>
        <dbReference type="EMBL" id="EOD44138.1"/>
    </source>
</evidence>
<dbReference type="Proteomes" id="UP000013521">
    <property type="component" value="Unassembled WGS sequence"/>
</dbReference>
<protein>
    <submittedName>
        <fullName evidence="1">Putative gdsl-like lipase protein</fullName>
    </submittedName>
</protein>
<accession>R1E8P6</accession>
<organism evidence="1 2">
    <name type="scientific">Botryosphaeria parva (strain UCR-NP2)</name>
    <name type="common">Grapevine canker fungus</name>
    <name type="synonym">Neofusicoccum parvum</name>
    <dbReference type="NCBI Taxonomy" id="1287680"/>
    <lineage>
        <taxon>Eukaryota</taxon>
        <taxon>Fungi</taxon>
        <taxon>Dikarya</taxon>
        <taxon>Ascomycota</taxon>
        <taxon>Pezizomycotina</taxon>
        <taxon>Dothideomycetes</taxon>
        <taxon>Dothideomycetes incertae sedis</taxon>
        <taxon>Botryosphaeriales</taxon>
        <taxon>Botryosphaeriaceae</taxon>
        <taxon>Neofusicoccum</taxon>
    </lineage>
</organism>
<proteinExistence type="predicted"/>
<gene>
    <name evidence="1" type="ORF">UCRNP2_9154</name>
</gene>
<dbReference type="OrthoDB" id="3626347at2759"/>
<dbReference type="HOGENOM" id="CLU_1864831_0_0_1"/>
<dbReference type="EMBL" id="KB916756">
    <property type="protein sequence ID" value="EOD44138.1"/>
    <property type="molecule type" value="Genomic_DNA"/>
</dbReference>
<evidence type="ECO:0000313" key="2">
    <source>
        <dbReference type="Proteomes" id="UP000013521"/>
    </source>
</evidence>
<name>R1E8P6_BOTPV</name>
<dbReference type="AlphaFoldDB" id="R1E8P6"/>
<dbReference type="KEGG" id="npa:UCRNP2_9154"/>
<reference evidence="2" key="1">
    <citation type="journal article" date="2013" name="Genome Announc.">
        <title>Draft genome sequence of Neofusicoccum parvum isolate UCR-NP2, a fungal vascular pathogen associated with grapevine cankers.</title>
        <authorList>
            <person name="Blanco-Ulate B."/>
            <person name="Rolshausen P."/>
            <person name="Cantu D."/>
        </authorList>
    </citation>
    <scope>NUCLEOTIDE SEQUENCE [LARGE SCALE GENOMIC DNA]</scope>
    <source>
        <strain evidence="2">UCR-NP2</strain>
    </source>
</reference>